<evidence type="ECO:0000256" key="11">
    <source>
        <dbReference type="ARBA" id="ARBA00023160"/>
    </source>
</evidence>
<feature type="transmembrane region" description="Helical" evidence="13">
    <location>
        <begin position="184"/>
        <end position="203"/>
    </location>
</feature>
<feature type="transmembrane region" description="Helical" evidence="13">
    <location>
        <begin position="215"/>
        <end position="240"/>
    </location>
</feature>
<organism evidence="15 16">
    <name type="scientific">Nibricoccus aquaticus</name>
    <dbReference type="NCBI Taxonomy" id="2576891"/>
    <lineage>
        <taxon>Bacteria</taxon>
        <taxon>Pseudomonadati</taxon>
        <taxon>Verrucomicrobiota</taxon>
        <taxon>Opitutia</taxon>
        <taxon>Opitutales</taxon>
        <taxon>Opitutaceae</taxon>
        <taxon>Nibricoccus</taxon>
    </lineage>
</organism>
<evidence type="ECO:0000256" key="13">
    <source>
        <dbReference type="SAM" id="Phobius"/>
    </source>
</evidence>
<dbReference type="PANTHER" id="PTHR11351:SF31">
    <property type="entry name" value="DESATURASE 1, ISOFORM A-RELATED"/>
    <property type="match status" value="1"/>
</dbReference>
<evidence type="ECO:0000259" key="14">
    <source>
        <dbReference type="Pfam" id="PF00487"/>
    </source>
</evidence>
<evidence type="ECO:0000256" key="10">
    <source>
        <dbReference type="ARBA" id="ARBA00023136"/>
    </source>
</evidence>
<evidence type="ECO:0000256" key="4">
    <source>
        <dbReference type="ARBA" id="ARBA00022692"/>
    </source>
</evidence>
<keyword evidence="9" id="KW-0443">Lipid metabolism</keyword>
<sequence length="408" mass="46136">MSASSSSTPPSFLSRCLTAVTQWIDSDYCPEGAEKMRNEPDKVDWVRVMPFVILHLGCFGILWVGVSAFAAWAAVFLYFIRMFAVTGIYHRYFSHKTYSTSRIGQFILALWGGTTVQRGGLWWAYHHRHHHQHSDDEEDAHSPHVHGFLWSHIGWITSRRNFPTDYSKVKDLAKFPELVWLNRFDLVVPILYAASMFGIGALLERYAPGLGTNGWQMLVWGFFVSTTALFHGTACINSMAHLMGKRRFKTDDDSRNSFILAIITLGEGWHNNHHRYQSCTRNGFYWWEIDPTYYGLKFLSWTGFIWGLKAVPQSILDEGQRAEHAASIAAAQKAAHVHPEYSALKRVLPAAAAIAVATVNTANIQVVEKIHASHHKDVTELAHELQQNQPPAQQAQSQPQSPQNPPVV</sequence>
<keyword evidence="8" id="KW-0408">Iron</keyword>
<feature type="region of interest" description="Disordered" evidence="12">
    <location>
        <begin position="382"/>
        <end position="408"/>
    </location>
</feature>
<dbReference type="PANTHER" id="PTHR11351">
    <property type="entry name" value="ACYL-COA DESATURASE"/>
    <property type="match status" value="1"/>
</dbReference>
<dbReference type="CDD" id="cd03505">
    <property type="entry name" value="Delta9-FADS-like"/>
    <property type="match status" value="1"/>
</dbReference>
<comment type="similarity">
    <text evidence="2">Belongs to the fatty acid desaturase type 2 family.</text>
</comment>
<feature type="transmembrane region" description="Helical" evidence="13">
    <location>
        <begin position="45"/>
        <end position="63"/>
    </location>
</feature>
<evidence type="ECO:0000256" key="12">
    <source>
        <dbReference type="SAM" id="MobiDB-lite"/>
    </source>
</evidence>
<proteinExistence type="inferred from homology"/>
<dbReference type="RefSeq" id="WP_096055532.1">
    <property type="nucleotide sequence ID" value="NZ_CP023344.1"/>
</dbReference>
<accession>A0A290Q9N4</accession>
<name>A0A290Q9N4_9BACT</name>
<protein>
    <submittedName>
        <fullName evidence="15">Acyl-CoA desaturase</fullName>
    </submittedName>
</protein>
<feature type="domain" description="Fatty acid desaturase" evidence="14">
    <location>
        <begin position="70"/>
        <end position="288"/>
    </location>
</feature>
<evidence type="ECO:0000256" key="7">
    <source>
        <dbReference type="ARBA" id="ARBA00023002"/>
    </source>
</evidence>
<evidence type="ECO:0000256" key="6">
    <source>
        <dbReference type="ARBA" id="ARBA00022989"/>
    </source>
</evidence>
<dbReference type="PRINTS" id="PR00075">
    <property type="entry name" value="FACDDSATRASE"/>
</dbReference>
<keyword evidence="5" id="KW-0276">Fatty acid metabolism</keyword>
<keyword evidence="6 13" id="KW-1133">Transmembrane helix</keyword>
<comment type="subcellular location">
    <subcellularLocation>
        <location evidence="1">Membrane</location>
        <topology evidence="1">Multi-pass membrane protein</topology>
    </subcellularLocation>
</comment>
<dbReference type="GO" id="GO:0006633">
    <property type="term" value="P:fatty acid biosynthetic process"/>
    <property type="evidence" value="ECO:0007669"/>
    <property type="project" value="UniProtKB-KW"/>
</dbReference>
<evidence type="ECO:0000256" key="5">
    <source>
        <dbReference type="ARBA" id="ARBA00022832"/>
    </source>
</evidence>
<evidence type="ECO:0000256" key="1">
    <source>
        <dbReference type="ARBA" id="ARBA00004141"/>
    </source>
</evidence>
<evidence type="ECO:0000256" key="3">
    <source>
        <dbReference type="ARBA" id="ARBA00022516"/>
    </source>
</evidence>
<dbReference type="InterPro" id="IPR005804">
    <property type="entry name" value="FA_desaturase_dom"/>
</dbReference>
<evidence type="ECO:0000256" key="8">
    <source>
        <dbReference type="ARBA" id="ARBA00023004"/>
    </source>
</evidence>
<keyword evidence="11" id="KW-0275">Fatty acid biosynthesis</keyword>
<evidence type="ECO:0000313" key="16">
    <source>
        <dbReference type="Proteomes" id="UP000217265"/>
    </source>
</evidence>
<keyword evidence="3" id="KW-0444">Lipid biosynthesis</keyword>
<dbReference type="Proteomes" id="UP000217265">
    <property type="component" value="Chromosome"/>
</dbReference>
<dbReference type="GO" id="GO:0016717">
    <property type="term" value="F:oxidoreductase activity, acting on paired donors, with oxidation of a pair of donors resulting in the reduction of molecular oxygen to two molecules of water"/>
    <property type="evidence" value="ECO:0007669"/>
    <property type="project" value="InterPro"/>
</dbReference>
<evidence type="ECO:0000313" key="15">
    <source>
        <dbReference type="EMBL" id="ATC63900.1"/>
    </source>
</evidence>
<keyword evidence="4 13" id="KW-0812">Transmembrane</keyword>
<evidence type="ECO:0000256" key="2">
    <source>
        <dbReference type="ARBA" id="ARBA00008749"/>
    </source>
</evidence>
<feature type="transmembrane region" description="Helical" evidence="13">
    <location>
        <begin position="69"/>
        <end position="89"/>
    </location>
</feature>
<keyword evidence="10 13" id="KW-0472">Membrane</keyword>
<feature type="compositionally biased region" description="Low complexity" evidence="12">
    <location>
        <begin position="386"/>
        <end position="401"/>
    </location>
</feature>
<dbReference type="InterPro" id="IPR015876">
    <property type="entry name" value="Acyl-CoA_DS"/>
</dbReference>
<reference evidence="15 16" key="1">
    <citation type="submission" date="2017-09" db="EMBL/GenBank/DDBJ databases">
        <title>Complete genome sequence of Verrucomicrobial strain HZ-65, isolated from freshwater.</title>
        <authorList>
            <person name="Choi A."/>
        </authorList>
    </citation>
    <scope>NUCLEOTIDE SEQUENCE [LARGE SCALE GENOMIC DNA]</scope>
    <source>
        <strain evidence="15 16">HZ-65</strain>
    </source>
</reference>
<dbReference type="Pfam" id="PF00487">
    <property type="entry name" value="FA_desaturase"/>
    <property type="match status" value="1"/>
</dbReference>
<keyword evidence="7" id="KW-0560">Oxidoreductase</keyword>
<evidence type="ECO:0000256" key="9">
    <source>
        <dbReference type="ARBA" id="ARBA00023098"/>
    </source>
</evidence>
<dbReference type="EMBL" id="CP023344">
    <property type="protein sequence ID" value="ATC63900.1"/>
    <property type="molecule type" value="Genomic_DNA"/>
</dbReference>
<dbReference type="KEGG" id="vbh:CMV30_08025"/>
<dbReference type="GO" id="GO:0016020">
    <property type="term" value="C:membrane"/>
    <property type="evidence" value="ECO:0007669"/>
    <property type="project" value="UniProtKB-SubCell"/>
</dbReference>
<dbReference type="AlphaFoldDB" id="A0A290Q9N4"/>
<dbReference type="OrthoDB" id="9768289at2"/>
<gene>
    <name evidence="15" type="ORF">CMV30_08025</name>
</gene>
<keyword evidence="16" id="KW-1185">Reference proteome</keyword>